<protein>
    <recommendedName>
        <fullName evidence="5">BED-type domain-containing protein</fullName>
    </recommendedName>
</protein>
<dbReference type="GO" id="GO:0008270">
    <property type="term" value="F:zinc ion binding"/>
    <property type="evidence" value="ECO:0007669"/>
    <property type="project" value="UniProtKB-KW"/>
</dbReference>
<feature type="domain" description="BED-type" evidence="5">
    <location>
        <begin position="89"/>
        <end position="129"/>
    </location>
</feature>
<comment type="caution">
    <text evidence="6">The sequence shown here is derived from an EMBL/GenBank/DDBJ whole genome shotgun (WGS) entry which is preliminary data.</text>
</comment>
<dbReference type="GO" id="GO:1990837">
    <property type="term" value="F:sequence-specific double-stranded DNA binding"/>
    <property type="evidence" value="ECO:0007669"/>
    <property type="project" value="TreeGrafter"/>
</dbReference>
<keyword evidence="2" id="KW-0863">Zinc-finger</keyword>
<evidence type="ECO:0000256" key="4">
    <source>
        <dbReference type="SAM" id="MobiDB-lite"/>
    </source>
</evidence>
<evidence type="ECO:0000256" key="1">
    <source>
        <dbReference type="ARBA" id="ARBA00022723"/>
    </source>
</evidence>
<dbReference type="SMART" id="SM00614">
    <property type="entry name" value="ZnF_BED"/>
    <property type="match status" value="1"/>
</dbReference>
<evidence type="ECO:0000259" key="5">
    <source>
        <dbReference type="Pfam" id="PF02892"/>
    </source>
</evidence>
<dbReference type="Pfam" id="PF02892">
    <property type="entry name" value="zf-BED"/>
    <property type="match status" value="1"/>
</dbReference>
<evidence type="ECO:0000313" key="6">
    <source>
        <dbReference type="EMBL" id="KAI5316317.1"/>
    </source>
</evidence>
<feature type="region of interest" description="Disordered" evidence="4">
    <location>
        <begin position="56"/>
        <end position="82"/>
    </location>
</feature>
<name>A0AAD4V2E3_PRUDU</name>
<keyword evidence="1" id="KW-0479">Metal-binding</keyword>
<dbReference type="PANTHER" id="PTHR34396:SF25">
    <property type="entry name" value="BOUNDARY ELEMENT ASSOCIATED FACTOR"/>
    <property type="match status" value="1"/>
</dbReference>
<dbReference type="InterPro" id="IPR036236">
    <property type="entry name" value="Znf_C2H2_sf"/>
</dbReference>
<dbReference type="GO" id="GO:0005634">
    <property type="term" value="C:nucleus"/>
    <property type="evidence" value="ECO:0007669"/>
    <property type="project" value="TreeGrafter"/>
</dbReference>
<dbReference type="PANTHER" id="PTHR34396">
    <property type="entry name" value="OS03G0264950 PROTEIN-RELATED"/>
    <property type="match status" value="1"/>
</dbReference>
<organism evidence="6 7">
    <name type="scientific">Prunus dulcis</name>
    <name type="common">Almond</name>
    <name type="synonym">Amygdalus dulcis</name>
    <dbReference type="NCBI Taxonomy" id="3755"/>
    <lineage>
        <taxon>Eukaryota</taxon>
        <taxon>Viridiplantae</taxon>
        <taxon>Streptophyta</taxon>
        <taxon>Embryophyta</taxon>
        <taxon>Tracheophyta</taxon>
        <taxon>Spermatophyta</taxon>
        <taxon>Magnoliopsida</taxon>
        <taxon>eudicotyledons</taxon>
        <taxon>Gunneridae</taxon>
        <taxon>Pentapetalae</taxon>
        <taxon>rosids</taxon>
        <taxon>fabids</taxon>
        <taxon>Rosales</taxon>
        <taxon>Rosaceae</taxon>
        <taxon>Amygdaloideae</taxon>
        <taxon>Amygdaleae</taxon>
        <taxon>Prunus</taxon>
    </lineage>
</organism>
<dbReference type="SUPFAM" id="SSF57667">
    <property type="entry name" value="beta-beta-alpha zinc fingers"/>
    <property type="match status" value="1"/>
</dbReference>
<dbReference type="EMBL" id="JAJFAZ020000007">
    <property type="protein sequence ID" value="KAI5316317.1"/>
    <property type="molecule type" value="Genomic_DNA"/>
</dbReference>
<evidence type="ECO:0000313" key="7">
    <source>
        <dbReference type="Proteomes" id="UP001054821"/>
    </source>
</evidence>
<dbReference type="InterPro" id="IPR003656">
    <property type="entry name" value="Znf_BED"/>
</dbReference>
<keyword evidence="7" id="KW-1185">Reference proteome</keyword>
<evidence type="ECO:0000256" key="2">
    <source>
        <dbReference type="ARBA" id="ARBA00022771"/>
    </source>
</evidence>
<keyword evidence="3" id="KW-0862">Zinc</keyword>
<evidence type="ECO:0000256" key="3">
    <source>
        <dbReference type="ARBA" id="ARBA00022833"/>
    </source>
</evidence>
<sequence length="263" mass="30245">MAIFPAGKGLCRASTLMGRMDIDNENILDFDSGTQQQDCPNVKTPIECSIRVENKDENQEHTAQPTDEEPNQDSGGCDDNSQNKRKLRSVVWNHFKKQKIGDVWKAVCNNCGKKLLAGSKNETTHLHDHFKICPLRKQRDIKQSLLHPTKSNDGGVKLGTYNFDQQNARKELACMIILHEYPMSMVEHVGFRRYSMALQPLFKMVSRNTIKSDIFKIFEYKRERTMKLLETNQSRIAITTDMWTSNNQKRGFMAVTSHFIDES</sequence>
<dbReference type="InterPro" id="IPR053031">
    <property type="entry name" value="Cuticle_assoc_protein"/>
</dbReference>
<dbReference type="GO" id="GO:0006357">
    <property type="term" value="P:regulation of transcription by RNA polymerase II"/>
    <property type="evidence" value="ECO:0007669"/>
    <property type="project" value="TreeGrafter"/>
</dbReference>
<dbReference type="Proteomes" id="UP001054821">
    <property type="component" value="Chromosome 7"/>
</dbReference>
<accession>A0AAD4V2E3</accession>
<gene>
    <name evidence="6" type="ORF">L3X38_036024</name>
</gene>
<reference evidence="6 7" key="1">
    <citation type="journal article" date="2022" name="G3 (Bethesda)">
        <title>Whole-genome sequence and methylome profiling of the almond [Prunus dulcis (Mill.) D.A. Webb] cultivar 'Nonpareil'.</title>
        <authorList>
            <person name="D'Amico-Willman K.M."/>
            <person name="Ouma W.Z."/>
            <person name="Meulia T."/>
            <person name="Sideli G.M."/>
            <person name="Gradziel T.M."/>
            <person name="Fresnedo-Ramirez J."/>
        </authorList>
    </citation>
    <scope>NUCLEOTIDE SEQUENCE [LARGE SCALE GENOMIC DNA]</scope>
    <source>
        <strain evidence="6">Clone GOH B32 T37-40</strain>
    </source>
</reference>
<dbReference type="AlphaFoldDB" id="A0AAD4V2E3"/>
<proteinExistence type="predicted"/>